<comment type="catalytic activity">
    <reaction evidence="10">
        <text>a 1,2-diacyl-3-O-(beta-D-galactosyl)-sn-glycerol + UDP-alpha-D-galactose = a 1,2-diacyl-3-O-[alpha-D-galactosyl-(1-&gt;6)-beta-D-galactosyl]-sn-glycerol + UDP + H(+)</text>
        <dbReference type="Rhea" id="RHEA:10520"/>
        <dbReference type="ChEBI" id="CHEBI:15378"/>
        <dbReference type="ChEBI" id="CHEBI:17615"/>
        <dbReference type="ChEBI" id="CHEBI:28396"/>
        <dbReference type="ChEBI" id="CHEBI:58223"/>
        <dbReference type="ChEBI" id="CHEBI:66914"/>
        <dbReference type="EC" id="2.4.1.241"/>
    </reaction>
</comment>
<evidence type="ECO:0000256" key="3">
    <source>
        <dbReference type="ARBA" id="ARBA00022640"/>
    </source>
</evidence>
<evidence type="ECO:0000256" key="8">
    <source>
        <dbReference type="ARBA" id="ARBA00024013"/>
    </source>
</evidence>
<dbReference type="PANTHER" id="PTHR46132">
    <property type="entry name" value="DIGALACTOSYLDIACYLGLYCEROL SYNTHASE 2, CHLOROPLASTIC"/>
    <property type="match status" value="1"/>
</dbReference>
<organism evidence="12 13">
    <name type="scientific">Prunus mume</name>
    <name type="common">Japanese apricot</name>
    <name type="synonym">Armeniaca mume</name>
    <dbReference type="NCBI Taxonomy" id="102107"/>
    <lineage>
        <taxon>Eukaryota</taxon>
        <taxon>Viridiplantae</taxon>
        <taxon>Streptophyta</taxon>
        <taxon>Embryophyta</taxon>
        <taxon>Tracheophyta</taxon>
        <taxon>Spermatophyta</taxon>
        <taxon>Magnoliopsida</taxon>
        <taxon>eudicotyledons</taxon>
        <taxon>Gunneridae</taxon>
        <taxon>Pentapetalae</taxon>
        <taxon>rosids</taxon>
        <taxon>fabids</taxon>
        <taxon>Rosales</taxon>
        <taxon>Rosaceae</taxon>
        <taxon>Amygdaloideae</taxon>
        <taxon>Amygdaleae</taxon>
        <taxon>Prunus</taxon>
    </lineage>
</organism>
<dbReference type="InterPro" id="IPR001296">
    <property type="entry name" value="Glyco_trans_1"/>
</dbReference>
<evidence type="ECO:0000256" key="1">
    <source>
        <dbReference type="ARBA" id="ARBA00009481"/>
    </source>
</evidence>
<evidence type="ECO:0000259" key="11">
    <source>
        <dbReference type="Pfam" id="PF00534"/>
    </source>
</evidence>
<dbReference type="CDD" id="cd01635">
    <property type="entry name" value="Glycosyltransferase_GTB-type"/>
    <property type="match status" value="1"/>
</dbReference>
<evidence type="ECO:0000256" key="9">
    <source>
        <dbReference type="ARBA" id="ARBA00024055"/>
    </source>
</evidence>
<gene>
    <name evidence="13" type="primary">LOC103331870</name>
</gene>
<evidence type="ECO:0000256" key="5">
    <source>
        <dbReference type="ARBA" id="ARBA00022679"/>
    </source>
</evidence>
<reference evidence="12" key="1">
    <citation type="journal article" date="2012" name="Nat. Commun.">
        <title>The genome of Prunus mume.</title>
        <authorList>
            <person name="Zhang Q."/>
            <person name="Chen W."/>
            <person name="Sun L."/>
            <person name="Zhao F."/>
            <person name="Huang B."/>
            <person name="Yang W."/>
            <person name="Tao Y."/>
            <person name="Wang J."/>
            <person name="Yuan Z."/>
            <person name="Fan G."/>
            <person name="Xing Z."/>
            <person name="Han C."/>
            <person name="Pan H."/>
            <person name="Zhong X."/>
            <person name="Shi W."/>
            <person name="Liang X."/>
            <person name="Du D."/>
            <person name="Sun F."/>
            <person name="Xu Z."/>
            <person name="Hao R."/>
            <person name="Lv T."/>
            <person name="Lv Y."/>
            <person name="Zheng Z."/>
            <person name="Sun M."/>
            <person name="Luo L."/>
            <person name="Cai M."/>
            <person name="Gao Y."/>
            <person name="Wang J."/>
            <person name="Yin Y."/>
            <person name="Xu X."/>
            <person name="Cheng T."/>
            <person name="Wang J."/>
        </authorList>
    </citation>
    <scope>NUCLEOTIDE SEQUENCE [LARGE SCALE GENOMIC DNA]</scope>
</reference>
<feature type="domain" description="Glycosyl transferase family 1" evidence="11">
    <location>
        <begin position="218"/>
        <end position="335"/>
    </location>
</feature>
<name>A0ABM0P0U3_PRUMU</name>
<keyword evidence="4" id="KW-0328">Glycosyltransferase</keyword>
<keyword evidence="5" id="KW-0808">Transferase</keyword>
<dbReference type="GeneID" id="103331870"/>
<reference evidence="13" key="2">
    <citation type="submission" date="2025-08" db="UniProtKB">
        <authorList>
            <consortium name="RefSeq"/>
        </authorList>
    </citation>
    <scope>IDENTIFICATION</scope>
</reference>
<dbReference type="Proteomes" id="UP000694861">
    <property type="component" value="Linkage group LG5"/>
</dbReference>
<sequence>MDKKRQIAIFTTASLPWMTGTAVNPLFRAAYLAKDGERIVTLVIPWLSLKDQKLVYPNNITFSSPSEQETYVRHWVDERTGFKSDFGILFYPGKFSLDKRSILAVGDISERIPDEKADIAILEEPEHLTWYHHGKRWKIKFRLVVGIVHTNYLEYVRREKNGRMQAFLLKYINNWVVSIYCHKVIRLSAATQDYPKSIICNVHGVNPKFLEIGKKKLEQQQNGIQVFTKGAYYIGKMVWSKGYKELLELLRDNQKELTGLEVDLYGTGEDSDQVQEAAKRLELAVRVHPGRDHADLLFHDYKVFLNPSTTDVVCTTTAEALAMGKIVVCANHPSNEFFKQFPNCRTYDNGDGFVKLTRHALAEEPAQLTEAQRHELSWEAATERFLRVTELDQEFTRKLSKSPTKNFMSTSLRLSSSMEGASAYVHHVASGFEATRRIFGAIPKSLQPDEEQCKELGLPIPAGCPCNR</sequence>
<keyword evidence="7" id="KW-0472">Membrane</keyword>
<dbReference type="EC" id="2.4.1.241" evidence="9"/>
<evidence type="ECO:0000313" key="13">
    <source>
        <dbReference type="RefSeq" id="XP_008232768.1"/>
    </source>
</evidence>
<evidence type="ECO:0000256" key="2">
    <source>
        <dbReference type="ARBA" id="ARBA00022528"/>
    </source>
</evidence>
<evidence type="ECO:0000256" key="6">
    <source>
        <dbReference type="ARBA" id="ARBA00022805"/>
    </source>
</evidence>
<comment type="similarity">
    <text evidence="1">Belongs to the glycosyltransferase group 1 family. Glycosyltransferase 4 subfamily.</text>
</comment>
<dbReference type="InterPro" id="IPR044525">
    <property type="entry name" value="DGDG1/2"/>
</dbReference>
<protein>
    <recommendedName>
        <fullName evidence="9">digalactosyldiacylglycerol synthase</fullName>
        <ecNumber evidence="9">2.4.1.241</ecNumber>
    </recommendedName>
</protein>
<evidence type="ECO:0000256" key="10">
    <source>
        <dbReference type="ARBA" id="ARBA00048651"/>
    </source>
</evidence>
<accession>A0ABM0P0U3</accession>
<evidence type="ECO:0000256" key="4">
    <source>
        <dbReference type="ARBA" id="ARBA00022676"/>
    </source>
</evidence>
<dbReference type="SUPFAM" id="SSF53756">
    <property type="entry name" value="UDP-Glycosyltransferase/glycogen phosphorylase"/>
    <property type="match status" value="1"/>
</dbReference>
<evidence type="ECO:0000256" key="7">
    <source>
        <dbReference type="ARBA" id="ARBA00023136"/>
    </source>
</evidence>
<evidence type="ECO:0000313" key="12">
    <source>
        <dbReference type="Proteomes" id="UP000694861"/>
    </source>
</evidence>
<dbReference type="Gene3D" id="3.40.50.2000">
    <property type="entry name" value="Glycogen Phosphorylase B"/>
    <property type="match status" value="2"/>
</dbReference>
<keyword evidence="3" id="KW-0934">Plastid</keyword>
<comment type="subcellular location">
    <subcellularLocation>
        <location evidence="8">Plastid</location>
        <location evidence="8">Chloroplast outer membrane</location>
    </subcellularLocation>
</comment>
<keyword evidence="6" id="KW-1002">Plastid outer membrane</keyword>
<keyword evidence="2" id="KW-0150">Chloroplast</keyword>
<dbReference type="RefSeq" id="XP_008232768.1">
    <property type="nucleotide sequence ID" value="XM_008234546.2"/>
</dbReference>
<proteinExistence type="inferred from homology"/>
<keyword evidence="12" id="KW-1185">Reference proteome</keyword>
<dbReference type="Pfam" id="PF00534">
    <property type="entry name" value="Glycos_transf_1"/>
    <property type="match status" value="1"/>
</dbReference>
<dbReference type="PANTHER" id="PTHR46132:SF1">
    <property type="entry name" value="DIGALACTOSYLDIACYLGLYCEROL SYNTHASE 2, CHLOROPLASTIC"/>
    <property type="match status" value="1"/>
</dbReference>